<organism evidence="1 2">
    <name type="scientific">Thiorhodococcus drewsii AZ1</name>
    <dbReference type="NCBI Taxonomy" id="765913"/>
    <lineage>
        <taxon>Bacteria</taxon>
        <taxon>Pseudomonadati</taxon>
        <taxon>Pseudomonadota</taxon>
        <taxon>Gammaproteobacteria</taxon>
        <taxon>Chromatiales</taxon>
        <taxon>Chromatiaceae</taxon>
        <taxon>Thiorhodococcus</taxon>
    </lineage>
</organism>
<proteinExistence type="predicted"/>
<dbReference type="AlphaFoldDB" id="G2DX58"/>
<evidence type="ECO:0000313" key="2">
    <source>
        <dbReference type="Proteomes" id="UP000004200"/>
    </source>
</evidence>
<keyword evidence="2" id="KW-1185">Reference proteome</keyword>
<comment type="caution">
    <text evidence="1">The sequence shown here is derived from an EMBL/GenBank/DDBJ whole genome shotgun (WGS) entry which is preliminary data.</text>
</comment>
<sequence>MLNTSWVAATAADPRVSTHHLDVETARERG</sequence>
<name>G2DX58_9GAMM</name>
<protein>
    <submittedName>
        <fullName evidence="1">Uncharacterized protein</fullName>
    </submittedName>
</protein>
<dbReference type="Proteomes" id="UP000004200">
    <property type="component" value="Unassembled WGS sequence"/>
</dbReference>
<dbReference type="STRING" id="765913.ThidrDRAFT_0619"/>
<dbReference type="EMBL" id="AFWT01000003">
    <property type="protein sequence ID" value="EGV33412.1"/>
    <property type="molecule type" value="Genomic_DNA"/>
</dbReference>
<reference evidence="1 2" key="1">
    <citation type="submission" date="2011-06" db="EMBL/GenBank/DDBJ databases">
        <title>The draft genome of Thiorhodococcus drewsii AZ1.</title>
        <authorList>
            <consortium name="US DOE Joint Genome Institute (JGI-PGF)"/>
            <person name="Lucas S."/>
            <person name="Han J."/>
            <person name="Lapidus A."/>
            <person name="Cheng J.-F."/>
            <person name="Goodwin L."/>
            <person name="Pitluck S."/>
            <person name="Peters L."/>
            <person name="Land M.L."/>
            <person name="Hauser L."/>
            <person name="Vogl K."/>
            <person name="Liu Z."/>
            <person name="Imhoff J."/>
            <person name="Thiel V."/>
            <person name="Frigaard N.-U."/>
            <person name="Bryant D.A."/>
            <person name="Woyke T.J."/>
        </authorList>
    </citation>
    <scope>NUCLEOTIDE SEQUENCE [LARGE SCALE GENOMIC DNA]</scope>
    <source>
        <strain evidence="1 2">AZ1</strain>
    </source>
</reference>
<accession>G2DX58</accession>
<evidence type="ECO:0000313" key="1">
    <source>
        <dbReference type="EMBL" id="EGV33412.1"/>
    </source>
</evidence>
<gene>
    <name evidence="1" type="ORF">ThidrDRAFT_0619</name>
</gene>